<proteinExistence type="predicted"/>
<dbReference type="Proteomes" id="UP001234297">
    <property type="component" value="Chromosome 1"/>
</dbReference>
<name>A0ACC2MXV2_PERAE</name>
<dbReference type="EMBL" id="CM056809">
    <property type="protein sequence ID" value="KAJ8650539.1"/>
    <property type="molecule type" value="Genomic_DNA"/>
</dbReference>
<protein>
    <submittedName>
        <fullName evidence="1">Uncharacterized protein</fullName>
    </submittedName>
</protein>
<reference evidence="1 2" key="1">
    <citation type="journal article" date="2022" name="Hortic Res">
        <title>A haplotype resolved chromosomal level avocado genome allows analysis of novel avocado genes.</title>
        <authorList>
            <person name="Nath O."/>
            <person name="Fletcher S.J."/>
            <person name="Hayward A."/>
            <person name="Shaw L.M."/>
            <person name="Masouleh A.K."/>
            <person name="Furtado A."/>
            <person name="Henry R.J."/>
            <person name="Mitter N."/>
        </authorList>
    </citation>
    <scope>NUCLEOTIDE SEQUENCE [LARGE SCALE GENOMIC DNA]</scope>
    <source>
        <strain evidence="2">cv. Hass</strain>
    </source>
</reference>
<comment type="caution">
    <text evidence="1">The sequence shown here is derived from an EMBL/GenBank/DDBJ whole genome shotgun (WGS) entry which is preliminary data.</text>
</comment>
<organism evidence="1 2">
    <name type="scientific">Persea americana</name>
    <name type="common">Avocado</name>
    <dbReference type="NCBI Taxonomy" id="3435"/>
    <lineage>
        <taxon>Eukaryota</taxon>
        <taxon>Viridiplantae</taxon>
        <taxon>Streptophyta</taxon>
        <taxon>Embryophyta</taxon>
        <taxon>Tracheophyta</taxon>
        <taxon>Spermatophyta</taxon>
        <taxon>Magnoliopsida</taxon>
        <taxon>Magnoliidae</taxon>
        <taxon>Laurales</taxon>
        <taxon>Lauraceae</taxon>
        <taxon>Persea</taxon>
    </lineage>
</organism>
<sequence>MFLTNLATIQNHISKLWETCAIGKERIHTKERIEREREREREKGLNPFLSSISLSQIRFSIDFISNDGLIDC</sequence>
<evidence type="ECO:0000313" key="1">
    <source>
        <dbReference type="EMBL" id="KAJ8650539.1"/>
    </source>
</evidence>
<keyword evidence="2" id="KW-1185">Reference proteome</keyword>
<accession>A0ACC2MXV2</accession>
<gene>
    <name evidence="1" type="ORF">MRB53_003562</name>
</gene>
<evidence type="ECO:0000313" key="2">
    <source>
        <dbReference type="Proteomes" id="UP001234297"/>
    </source>
</evidence>